<name>A0A8H3I1P9_9AGAM</name>
<accession>A0A8H3I1P9</accession>
<feature type="domain" description="Thioredoxin" evidence="5">
    <location>
        <begin position="1"/>
        <end position="111"/>
    </location>
</feature>
<feature type="active site" description="Nucleophile" evidence="3">
    <location>
        <position position="35"/>
    </location>
</feature>
<evidence type="ECO:0000256" key="2">
    <source>
        <dbReference type="PIRNR" id="PIRNR000077"/>
    </source>
</evidence>
<dbReference type="CDD" id="cd02947">
    <property type="entry name" value="TRX_family"/>
    <property type="match status" value="1"/>
</dbReference>
<feature type="disulfide bond" description="Redox-active" evidence="4">
    <location>
        <begin position="35"/>
        <end position="38"/>
    </location>
</feature>
<dbReference type="EMBL" id="CAJNJQ010003738">
    <property type="protein sequence ID" value="CAE7204049.1"/>
    <property type="molecule type" value="Genomic_DNA"/>
</dbReference>
<dbReference type="PANTHER" id="PTHR46115">
    <property type="entry name" value="THIOREDOXIN-LIKE PROTEIN 1"/>
    <property type="match status" value="1"/>
</dbReference>
<dbReference type="AlphaFoldDB" id="A0A8H3I1P9"/>
<evidence type="ECO:0000256" key="3">
    <source>
        <dbReference type="PIRSR" id="PIRSR000077-1"/>
    </source>
</evidence>
<evidence type="ECO:0000313" key="6">
    <source>
        <dbReference type="EMBL" id="CAE7204049.1"/>
    </source>
</evidence>
<dbReference type="Pfam" id="PF00085">
    <property type="entry name" value="Thioredoxin"/>
    <property type="match status" value="1"/>
</dbReference>
<sequence length="111" mass="12266">MSDKITHIESKAQHDALLAEHKGKIVIIDFHASWCGPCHMIAPVYEKLASENPDLAFTKVDVDNNEDLSKQYGIRAMPTFKVVNADDGSVLDELQGASKDKLEALVAKYKP</sequence>
<reference evidence="6" key="1">
    <citation type="submission" date="2021-01" db="EMBL/GenBank/DDBJ databases">
        <authorList>
            <person name="Kaushik A."/>
        </authorList>
    </citation>
    <scope>NUCLEOTIDE SEQUENCE</scope>
    <source>
        <strain evidence="6">AG5</strain>
    </source>
</reference>
<comment type="caution">
    <text evidence="6">The sequence shown here is derived from an EMBL/GenBank/DDBJ whole genome shotgun (WGS) entry which is preliminary data.</text>
</comment>
<comment type="similarity">
    <text evidence="2">Belongs to the thioredoxin family.</text>
</comment>
<dbReference type="SUPFAM" id="SSF52833">
    <property type="entry name" value="Thioredoxin-like"/>
    <property type="match status" value="1"/>
</dbReference>
<dbReference type="InterPro" id="IPR013766">
    <property type="entry name" value="Thioredoxin_domain"/>
</dbReference>
<feature type="site" description="Contributes to redox potential value" evidence="3">
    <location>
        <position position="37"/>
    </location>
</feature>
<dbReference type="Proteomes" id="UP000663827">
    <property type="component" value="Unassembled WGS sequence"/>
</dbReference>
<dbReference type="PRINTS" id="PR00421">
    <property type="entry name" value="THIOREDOXIN"/>
</dbReference>
<dbReference type="Gene3D" id="3.40.30.10">
    <property type="entry name" value="Glutaredoxin"/>
    <property type="match status" value="1"/>
</dbReference>
<organism evidence="6 7">
    <name type="scientific">Rhizoctonia solani</name>
    <dbReference type="NCBI Taxonomy" id="456999"/>
    <lineage>
        <taxon>Eukaryota</taxon>
        <taxon>Fungi</taxon>
        <taxon>Dikarya</taxon>
        <taxon>Basidiomycota</taxon>
        <taxon>Agaricomycotina</taxon>
        <taxon>Agaricomycetes</taxon>
        <taxon>Cantharellales</taxon>
        <taxon>Ceratobasidiaceae</taxon>
        <taxon>Rhizoctonia</taxon>
    </lineage>
</organism>
<keyword evidence="4" id="KW-0676">Redox-active center</keyword>
<feature type="site" description="Contributes to redox potential value" evidence="3">
    <location>
        <position position="36"/>
    </location>
</feature>
<evidence type="ECO:0000256" key="1">
    <source>
        <dbReference type="ARBA" id="ARBA00023157"/>
    </source>
</evidence>
<dbReference type="GO" id="GO:0015035">
    <property type="term" value="F:protein-disulfide reductase activity"/>
    <property type="evidence" value="ECO:0007669"/>
    <property type="project" value="InterPro"/>
</dbReference>
<gene>
    <name evidence="6" type="ORF">RDB_LOCUS141542</name>
</gene>
<dbReference type="InterPro" id="IPR005746">
    <property type="entry name" value="Thioredoxin"/>
</dbReference>
<evidence type="ECO:0000313" key="7">
    <source>
        <dbReference type="Proteomes" id="UP000663827"/>
    </source>
</evidence>
<feature type="site" description="Deprotonates C-terminal active site Cys" evidence="3">
    <location>
        <position position="29"/>
    </location>
</feature>
<evidence type="ECO:0000256" key="4">
    <source>
        <dbReference type="PIRSR" id="PIRSR000077-4"/>
    </source>
</evidence>
<dbReference type="InterPro" id="IPR036249">
    <property type="entry name" value="Thioredoxin-like_sf"/>
</dbReference>
<evidence type="ECO:0000259" key="5">
    <source>
        <dbReference type="PROSITE" id="PS51352"/>
    </source>
</evidence>
<keyword evidence="1 4" id="KW-1015">Disulfide bond</keyword>
<dbReference type="PROSITE" id="PS00194">
    <property type="entry name" value="THIOREDOXIN_1"/>
    <property type="match status" value="1"/>
</dbReference>
<protein>
    <recommendedName>
        <fullName evidence="2">Thioredoxin</fullName>
    </recommendedName>
</protein>
<proteinExistence type="inferred from homology"/>
<feature type="active site" description="Nucleophile" evidence="3">
    <location>
        <position position="38"/>
    </location>
</feature>
<dbReference type="PIRSF" id="PIRSF000077">
    <property type="entry name" value="Thioredoxin"/>
    <property type="match status" value="1"/>
</dbReference>
<dbReference type="PROSITE" id="PS51352">
    <property type="entry name" value="THIOREDOXIN_2"/>
    <property type="match status" value="1"/>
</dbReference>
<dbReference type="InterPro" id="IPR017937">
    <property type="entry name" value="Thioredoxin_CS"/>
</dbReference>